<accession>A0ACB9FLZ2</accession>
<dbReference type="EMBL" id="CM042047">
    <property type="protein sequence ID" value="KAI3772289.1"/>
    <property type="molecule type" value="Genomic_DNA"/>
</dbReference>
<comment type="caution">
    <text evidence="1">The sequence shown here is derived from an EMBL/GenBank/DDBJ whole genome shotgun (WGS) entry which is preliminary data.</text>
</comment>
<gene>
    <name evidence="1" type="ORF">L6452_03471</name>
</gene>
<reference evidence="2" key="1">
    <citation type="journal article" date="2022" name="Mol. Ecol. Resour.">
        <title>The genomes of chicory, endive, great burdock and yacon provide insights into Asteraceae palaeo-polyploidization history and plant inulin production.</title>
        <authorList>
            <person name="Fan W."/>
            <person name="Wang S."/>
            <person name="Wang H."/>
            <person name="Wang A."/>
            <person name="Jiang F."/>
            <person name="Liu H."/>
            <person name="Zhao H."/>
            <person name="Xu D."/>
            <person name="Zhang Y."/>
        </authorList>
    </citation>
    <scope>NUCLEOTIDE SEQUENCE [LARGE SCALE GENOMIC DNA]</scope>
    <source>
        <strain evidence="2">cv. Niubang</strain>
    </source>
</reference>
<name>A0ACB9FLZ2_ARCLA</name>
<reference evidence="1 2" key="2">
    <citation type="journal article" date="2022" name="Mol. Ecol. Resour.">
        <title>The genomes of chicory, endive, great burdock and yacon provide insights into Asteraceae paleo-polyploidization history and plant inulin production.</title>
        <authorList>
            <person name="Fan W."/>
            <person name="Wang S."/>
            <person name="Wang H."/>
            <person name="Wang A."/>
            <person name="Jiang F."/>
            <person name="Liu H."/>
            <person name="Zhao H."/>
            <person name="Xu D."/>
            <person name="Zhang Y."/>
        </authorList>
    </citation>
    <scope>NUCLEOTIDE SEQUENCE [LARGE SCALE GENOMIC DNA]</scope>
    <source>
        <strain evidence="2">cv. Niubang</strain>
    </source>
</reference>
<sequence>MKTGRAATAKKATTARKAAPAREAVVHLLLTVGRFRPQDSSVHHHPIFRNFLHSDSSTFLLSSRSLRYGL</sequence>
<evidence type="ECO:0000313" key="1">
    <source>
        <dbReference type="EMBL" id="KAI3772289.1"/>
    </source>
</evidence>
<dbReference type="Proteomes" id="UP001055879">
    <property type="component" value="Linkage Group LG01"/>
</dbReference>
<evidence type="ECO:0000313" key="2">
    <source>
        <dbReference type="Proteomes" id="UP001055879"/>
    </source>
</evidence>
<protein>
    <submittedName>
        <fullName evidence="1">Uncharacterized protein</fullName>
    </submittedName>
</protein>
<proteinExistence type="predicted"/>
<organism evidence="1 2">
    <name type="scientific">Arctium lappa</name>
    <name type="common">Greater burdock</name>
    <name type="synonym">Lappa major</name>
    <dbReference type="NCBI Taxonomy" id="4217"/>
    <lineage>
        <taxon>Eukaryota</taxon>
        <taxon>Viridiplantae</taxon>
        <taxon>Streptophyta</taxon>
        <taxon>Embryophyta</taxon>
        <taxon>Tracheophyta</taxon>
        <taxon>Spermatophyta</taxon>
        <taxon>Magnoliopsida</taxon>
        <taxon>eudicotyledons</taxon>
        <taxon>Gunneridae</taxon>
        <taxon>Pentapetalae</taxon>
        <taxon>asterids</taxon>
        <taxon>campanulids</taxon>
        <taxon>Asterales</taxon>
        <taxon>Asteraceae</taxon>
        <taxon>Carduoideae</taxon>
        <taxon>Cardueae</taxon>
        <taxon>Arctiinae</taxon>
        <taxon>Arctium</taxon>
    </lineage>
</organism>
<keyword evidence="2" id="KW-1185">Reference proteome</keyword>